<reference evidence="1 2" key="1">
    <citation type="submission" date="2017-09" db="EMBL/GenBank/DDBJ databases">
        <title>Biocontrol bacteria screening and application from spent mushroom substrate.</title>
        <authorList>
            <person name="Sun X."/>
        </authorList>
    </citation>
    <scope>NUCLEOTIDE SEQUENCE [LARGE SCALE GENOMIC DNA]</scope>
    <source>
        <strain evidence="1 2">100374</strain>
    </source>
</reference>
<dbReference type="InterPro" id="IPR024496">
    <property type="entry name" value="Spore_germ_GerPE"/>
</dbReference>
<proteinExistence type="predicted"/>
<gene>
    <name evidence="1" type="ORF">CO726_27110</name>
</gene>
<comment type="caution">
    <text evidence="1">The sequence shown here is derived from an EMBL/GenBank/DDBJ whole genome shotgun (WGS) entry which is preliminary data.</text>
</comment>
<dbReference type="EMBL" id="NWUW01000035">
    <property type="protein sequence ID" value="PIE92365.1"/>
    <property type="molecule type" value="Genomic_DNA"/>
</dbReference>
<dbReference type="Proteomes" id="UP000228484">
    <property type="component" value="Unassembled WGS sequence"/>
</dbReference>
<sequence>MLRHISVVQNASVISMGISGVFQIGDVNQMELKSRALIVHREIPFYLKNEGRLEDFEIFTDEYITIPKRFTDIKMNIINECPFINVDNVAIRSLLNAACFQIGNVDYAFNNSRIMQIRQYITDEPSAQSFI</sequence>
<evidence type="ECO:0000313" key="1">
    <source>
        <dbReference type="EMBL" id="PIE92365.1"/>
    </source>
</evidence>
<accession>A0A2G6Q6I3</accession>
<protein>
    <submittedName>
        <fullName evidence="1">Spore gernimation protein GerPE</fullName>
    </submittedName>
</protein>
<dbReference type="RefSeq" id="WP_099686328.1">
    <property type="nucleotide sequence ID" value="NZ_JBOIRJ010000016.1"/>
</dbReference>
<dbReference type="Pfam" id="PF10970">
    <property type="entry name" value="GerPE"/>
    <property type="match status" value="1"/>
</dbReference>
<dbReference type="AlphaFoldDB" id="A0A2G6Q6I3"/>
<name>A0A2G6Q6I3_9BACI</name>
<organism evidence="1 2">
    <name type="scientific">Bacillus fungorum</name>
    <dbReference type="NCBI Taxonomy" id="2039284"/>
    <lineage>
        <taxon>Bacteria</taxon>
        <taxon>Bacillati</taxon>
        <taxon>Bacillota</taxon>
        <taxon>Bacilli</taxon>
        <taxon>Bacillales</taxon>
        <taxon>Bacillaceae</taxon>
        <taxon>Bacillus</taxon>
    </lineage>
</organism>
<keyword evidence="2" id="KW-1185">Reference proteome</keyword>
<evidence type="ECO:0000313" key="2">
    <source>
        <dbReference type="Proteomes" id="UP000228484"/>
    </source>
</evidence>